<reference evidence="3" key="1">
    <citation type="journal article" date="2021" name="Int. J. Syst. Evol. Microbiol.">
        <title>Actinocatenispora comari sp. nov., an endophytic actinomycete isolated from aerial parts of Comarum salesowianum.</title>
        <authorList>
            <person name="Oyunbileg N."/>
            <person name="Iizaka Y."/>
            <person name="Hamada M."/>
            <person name="Davaapurev B.O."/>
            <person name="Fukumoto A."/>
            <person name="Tsetseg B."/>
            <person name="Kato F."/>
            <person name="Tamura T."/>
            <person name="Batkhuu J."/>
            <person name="Anzai Y."/>
        </authorList>
    </citation>
    <scope>NUCLEOTIDE SEQUENCE [LARGE SCALE GENOMIC DNA]</scope>
    <source>
        <strain evidence="3">NUM-2625</strain>
    </source>
</reference>
<dbReference type="AlphaFoldDB" id="A0A8J4A6C3"/>
<evidence type="ECO:0000313" key="3">
    <source>
        <dbReference type="Proteomes" id="UP000614996"/>
    </source>
</evidence>
<gene>
    <name evidence="2" type="ORF">NUM_11100</name>
</gene>
<dbReference type="InterPro" id="IPR011009">
    <property type="entry name" value="Kinase-like_dom_sf"/>
</dbReference>
<feature type="domain" description="Aminoglycoside phosphotransferase" evidence="1">
    <location>
        <begin position="30"/>
        <end position="242"/>
    </location>
</feature>
<evidence type="ECO:0000259" key="1">
    <source>
        <dbReference type="Pfam" id="PF01636"/>
    </source>
</evidence>
<dbReference type="EMBL" id="BOPO01000011">
    <property type="protein sequence ID" value="GIL25856.1"/>
    <property type="molecule type" value="Genomic_DNA"/>
</dbReference>
<dbReference type="Proteomes" id="UP000614996">
    <property type="component" value="Unassembled WGS sequence"/>
</dbReference>
<dbReference type="Gene3D" id="3.90.1200.10">
    <property type="match status" value="1"/>
</dbReference>
<dbReference type="SUPFAM" id="SSF56112">
    <property type="entry name" value="Protein kinase-like (PK-like)"/>
    <property type="match status" value="1"/>
</dbReference>
<name>A0A8J4A6C3_9ACTN</name>
<dbReference type="InterPro" id="IPR002575">
    <property type="entry name" value="Aminoglycoside_PTrfase"/>
</dbReference>
<comment type="caution">
    <text evidence="2">The sequence shown here is derived from an EMBL/GenBank/DDBJ whole genome shotgun (WGS) entry which is preliminary data.</text>
</comment>
<dbReference type="RefSeq" id="WP_207123454.1">
    <property type="nucleotide sequence ID" value="NZ_BOPO01000011.1"/>
</dbReference>
<accession>A0A8J4A6C3</accession>
<keyword evidence="3" id="KW-1185">Reference proteome</keyword>
<protein>
    <recommendedName>
        <fullName evidence="1">Aminoglycoside phosphotransferase domain-containing protein</fullName>
    </recommendedName>
</protein>
<proteinExistence type="predicted"/>
<evidence type="ECO:0000313" key="2">
    <source>
        <dbReference type="EMBL" id="GIL25856.1"/>
    </source>
</evidence>
<sequence>MPSVPDAVAVARAFRLAAPVAPLVPVRYGSSETWRLDTAAGRYLVKRLVVDGWRDLLTRAMELERHAASAGLPVAVPVEPAEAAFELAADLGDGHGAVRVHEWLDAVPGGAATPEWWGSTLAALHALAPAAEPVDAAWHLWYGVHPAETWGRWLAAGTARDLAWAAPLRRHRGLIGELTAAIDAAYRSVGDHVRTHRDLVPHNVLVTRDRGPVLIDWDTAGPDSATLETAAACWDAARHAASGDDPDRAWISAALDSYRAHGGQLRRGEFLLARRLGLHLARCAEKLAVSLGEEPSGSLDPGAAEQRAATQLAALPDFATSLQRWSTRMA</sequence>
<dbReference type="Pfam" id="PF01636">
    <property type="entry name" value="APH"/>
    <property type="match status" value="1"/>
</dbReference>
<organism evidence="2 3">
    <name type="scientific">Actinocatenispora comari</name>
    <dbReference type="NCBI Taxonomy" id="2807577"/>
    <lineage>
        <taxon>Bacteria</taxon>
        <taxon>Bacillati</taxon>
        <taxon>Actinomycetota</taxon>
        <taxon>Actinomycetes</taxon>
        <taxon>Micromonosporales</taxon>
        <taxon>Micromonosporaceae</taxon>
        <taxon>Actinocatenispora</taxon>
    </lineage>
</organism>